<keyword evidence="2" id="KW-1185">Reference proteome</keyword>
<dbReference type="Proteomes" id="UP001732700">
    <property type="component" value="Chromosome 2D"/>
</dbReference>
<proteinExistence type="predicted"/>
<evidence type="ECO:0000313" key="1">
    <source>
        <dbReference type="EnsemblPlants" id="AVESA.00010b.r2.2DG0366520.1.CDS"/>
    </source>
</evidence>
<reference evidence="1" key="1">
    <citation type="submission" date="2021-05" db="EMBL/GenBank/DDBJ databases">
        <authorList>
            <person name="Scholz U."/>
            <person name="Mascher M."/>
            <person name="Fiebig A."/>
        </authorList>
    </citation>
    <scope>NUCLEOTIDE SEQUENCE [LARGE SCALE GENOMIC DNA]</scope>
</reference>
<sequence length="324" mass="35173">MGRSPCCCHDAGVKKGPWTEEEDRALVEHIQRRGGHVGSWRGLPKASGLNRCGKSCRLRWTNYLRPDIKRGNFTDDEERLIISLHAAIGNKWSTIATHLDGRTDNEIKNYWNTHIRKKLLRAGVDPVTHQQLPPDHHVDGPSAALLPESLLWAAAAATLGGGLDTGALMQAQLLQQLLHAIGSNNDTANLIANLAAANAMLNSTRSTLPNLLLQGQMNMLSTGANYLQPSYLCNISSFAEQNVVQQHLISNTTACPETSSSSAAEQADQFGDTFASCDVAPAADGAPVEEFAGLLEPMMDLPGLCSMESSDSFWKDILEDSYRL</sequence>
<reference evidence="1" key="2">
    <citation type="submission" date="2025-09" db="UniProtKB">
        <authorList>
            <consortium name="EnsemblPlants"/>
        </authorList>
    </citation>
    <scope>IDENTIFICATION</scope>
</reference>
<accession>A0ACD5V4E2</accession>
<evidence type="ECO:0000313" key="2">
    <source>
        <dbReference type="Proteomes" id="UP001732700"/>
    </source>
</evidence>
<dbReference type="EnsemblPlants" id="AVESA.00010b.r2.2DG0366520.1">
    <property type="protein sequence ID" value="AVESA.00010b.r2.2DG0366520.1.CDS"/>
    <property type="gene ID" value="AVESA.00010b.r2.2DG0366520"/>
</dbReference>
<organism evidence="1 2">
    <name type="scientific">Avena sativa</name>
    <name type="common">Oat</name>
    <dbReference type="NCBI Taxonomy" id="4498"/>
    <lineage>
        <taxon>Eukaryota</taxon>
        <taxon>Viridiplantae</taxon>
        <taxon>Streptophyta</taxon>
        <taxon>Embryophyta</taxon>
        <taxon>Tracheophyta</taxon>
        <taxon>Spermatophyta</taxon>
        <taxon>Magnoliopsida</taxon>
        <taxon>Liliopsida</taxon>
        <taxon>Poales</taxon>
        <taxon>Poaceae</taxon>
        <taxon>BOP clade</taxon>
        <taxon>Pooideae</taxon>
        <taxon>Poodae</taxon>
        <taxon>Poeae</taxon>
        <taxon>Poeae Chloroplast Group 1 (Aveneae type)</taxon>
        <taxon>Aveninae</taxon>
        <taxon>Avena</taxon>
    </lineage>
</organism>
<protein>
    <submittedName>
        <fullName evidence="1">Uncharacterized protein</fullName>
    </submittedName>
</protein>
<name>A0ACD5V4E2_AVESA</name>